<dbReference type="STRING" id="88036.D8RWF2"/>
<dbReference type="InParanoid" id="D8RWF2"/>
<evidence type="ECO:0000256" key="2">
    <source>
        <dbReference type="ARBA" id="ARBA00022473"/>
    </source>
</evidence>
<dbReference type="GO" id="GO:0006355">
    <property type="term" value="P:regulation of DNA-templated transcription"/>
    <property type="evidence" value="ECO:0007669"/>
    <property type="project" value="InterPro"/>
</dbReference>
<dbReference type="Proteomes" id="UP000001514">
    <property type="component" value="Unassembled WGS sequence"/>
</dbReference>
<dbReference type="FunFam" id="1.10.10.60:FF:000002">
    <property type="entry name" value="Myb family transcription factor"/>
    <property type="match status" value="1"/>
</dbReference>
<keyword evidence="10" id="KW-1185">Reference proteome</keyword>
<dbReference type="GO" id="GO:0010158">
    <property type="term" value="P:abaxial cell fate specification"/>
    <property type="evidence" value="ECO:0007669"/>
    <property type="project" value="InterPro"/>
</dbReference>
<dbReference type="GO" id="GO:0005634">
    <property type="term" value="C:nucleus"/>
    <property type="evidence" value="ECO:0007669"/>
    <property type="project" value="UniProtKB-SubCell"/>
</dbReference>
<evidence type="ECO:0000313" key="9">
    <source>
        <dbReference type="EMBL" id="EFJ23536.1"/>
    </source>
</evidence>
<dbReference type="Gramene" id="EFJ23536">
    <property type="protein sequence ID" value="EFJ23536"/>
    <property type="gene ID" value="SELMODRAFT_415531"/>
</dbReference>
<dbReference type="InterPro" id="IPR009057">
    <property type="entry name" value="Homeodomain-like_sf"/>
</dbReference>
<feature type="region of interest" description="Disordered" evidence="7">
    <location>
        <begin position="289"/>
        <end position="310"/>
    </location>
</feature>
<feature type="compositionally biased region" description="Polar residues" evidence="7">
    <location>
        <begin position="166"/>
        <end position="176"/>
    </location>
</feature>
<dbReference type="InterPro" id="IPR006447">
    <property type="entry name" value="Myb_dom_plants"/>
</dbReference>
<keyword evidence="5" id="KW-0804">Transcription</keyword>
<feature type="compositionally biased region" description="Basic and acidic residues" evidence="7">
    <location>
        <begin position="177"/>
        <end position="186"/>
    </location>
</feature>
<name>D8RWF2_SELML</name>
<dbReference type="HOGENOM" id="CLU_783886_0_0_1"/>
<dbReference type="PANTHER" id="PTHR31496">
    <property type="entry name" value="TRANSCRIPTION FACTOR KAN2-RELATED"/>
    <property type="match status" value="1"/>
</dbReference>
<dbReference type="EMBL" id="GL377592">
    <property type="protein sequence ID" value="EFJ23536.1"/>
    <property type="molecule type" value="Genomic_DNA"/>
</dbReference>
<gene>
    <name evidence="9" type="ORF">SELMODRAFT_415531</name>
</gene>
<accession>D8RWF2</accession>
<proteinExistence type="predicted"/>
<organism evidence="10">
    <name type="scientific">Selaginella moellendorffii</name>
    <name type="common">Spikemoss</name>
    <dbReference type="NCBI Taxonomy" id="88036"/>
    <lineage>
        <taxon>Eukaryota</taxon>
        <taxon>Viridiplantae</taxon>
        <taxon>Streptophyta</taxon>
        <taxon>Embryophyta</taxon>
        <taxon>Tracheophyta</taxon>
        <taxon>Lycopodiopsida</taxon>
        <taxon>Selaginellales</taxon>
        <taxon>Selaginellaceae</taxon>
        <taxon>Selaginella</taxon>
    </lineage>
</organism>
<dbReference type="eggNOG" id="ENOG502QRMZ">
    <property type="taxonomic scope" value="Eukaryota"/>
</dbReference>
<dbReference type="InterPro" id="IPR001005">
    <property type="entry name" value="SANT/Myb"/>
</dbReference>
<dbReference type="AlphaFoldDB" id="D8RWF2"/>
<dbReference type="GO" id="GO:0000976">
    <property type="term" value="F:transcription cis-regulatory region binding"/>
    <property type="evidence" value="ECO:0007669"/>
    <property type="project" value="InterPro"/>
</dbReference>
<evidence type="ECO:0000256" key="1">
    <source>
        <dbReference type="ARBA" id="ARBA00004123"/>
    </source>
</evidence>
<feature type="domain" description="Myb-like" evidence="8">
    <location>
        <begin position="222"/>
        <end position="273"/>
    </location>
</feature>
<evidence type="ECO:0000313" key="10">
    <source>
        <dbReference type="Proteomes" id="UP000001514"/>
    </source>
</evidence>
<evidence type="ECO:0000259" key="8">
    <source>
        <dbReference type="Pfam" id="PF00249"/>
    </source>
</evidence>
<dbReference type="Gene3D" id="1.10.10.60">
    <property type="entry name" value="Homeodomain-like"/>
    <property type="match status" value="1"/>
</dbReference>
<protein>
    <recommendedName>
        <fullName evidence="8">Myb-like domain-containing protein</fullName>
    </recommendedName>
</protein>
<evidence type="ECO:0000256" key="5">
    <source>
        <dbReference type="ARBA" id="ARBA00023163"/>
    </source>
</evidence>
<dbReference type="Pfam" id="PF00249">
    <property type="entry name" value="Myb_DNA-binding"/>
    <property type="match status" value="1"/>
</dbReference>
<reference evidence="9 10" key="1">
    <citation type="journal article" date="2011" name="Science">
        <title>The Selaginella genome identifies genetic changes associated with the evolution of vascular plants.</title>
        <authorList>
            <person name="Banks J.A."/>
            <person name="Nishiyama T."/>
            <person name="Hasebe M."/>
            <person name="Bowman J.L."/>
            <person name="Gribskov M."/>
            <person name="dePamphilis C."/>
            <person name="Albert V.A."/>
            <person name="Aono N."/>
            <person name="Aoyama T."/>
            <person name="Ambrose B.A."/>
            <person name="Ashton N.W."/>
            <person name="Axtell M.J."/>
            <person name="Barker E."/>
            <person name="Barker M.S."/>
            <person name="Bennetzen J.L."/>
            <person name="Bonawitz N.D."/>
            <person name="Chapple C."/>
            <person name="Cheng C."/>
            <person name="Correa L.G."/>
            <person name="Dacre M."/>
            <person name="DeBarry J."/>
            <person name="Dreyer I."/>
            <person name="Elias M."/>
            <person name="Engstrom E.M."/>
            <person name="Estelle M."/>
            <person name="Feng L."/>
            <person name="Finet C."/>
            <person name="Floyd S.K."/>
            <person name="Frommer W.B."/>
            <person name="Fujita T."/>
            <person name="Gramzow L."/>
            <person name="Gutensohn M."/>
            <person name="Harholt J."/>
            <person name="Hattori M."/>
            <person name="Heyl A."/>
            <person name="Hirai T."/>
            <person name="Hiwatashi Y."/>
            <person name="Ishikawa M."/>
            <person name="Iwata M."/>
            <person name="Karol K.G."/>
            <person name="Koehler B."/>
            <person name="Kolukisaoglu U."/>
            <person name="Kubo M."/>
            <person name="Kurata T."/>
            <person name="Lalonde S."/>
            <person name="Li K."/>
            <person name="Li Y."/>
            <person name="Litt A."/>
            <person name="Lyons E."/>
            <person name="Manning G."/>
            <person name="Maruyama T."/>
            <person name="Michael T.P."/>
            <person name="Mikami K."/>
            <person name="Miyazaki S."/>
            <person name="Morinaga S."/>
            <person name="Murata T."/>
            <person name="Mueller-Roeber B."/>
            <person name="Nelson D.R."/>
            <person name="Obara M."/>
            <person name="Oguri Y."/>
            <person name="Olmstead R.G."/>
            <person name="Onodera N."/>
            <person name="Petersen B.L."/>
            <person name="Pils B."/>
            <person name="Prigge M."/>
            <person name="Rensing S.A."/>
            <person name="Riano-Pachon D.M."/>
            <person name="Roberts A.W."/>
            <person name="Sato Y."/>
            <person name="Scheller H.V."/>
            <person name="Schulz B."/>
            <person name="Schulz C."/>
            <person name="Shakirov E.V."/>
            <person name="Shibagaki N."/>
            <person name="Shinohara N."/>
            <person name="Shippen D.E."/>
            <person name="Soerensen I."/>
            <person name="Sotooka R."/>
            <person name="Sugimoto N."/>
            <person name="Sugita M."/>
            <person name="Sumikawa N."/>
            <person name="Tanurdzic M."/>
            <person name="Theissen G."/>
            <person name="Ulvskov P."/>
            <person name="Wakazuki S."/>
            <person name="Weng J.K."/>
            <person name="Willats W.W."/>
            <person name="Wipf D."/>
            <person name="Wolf P.G."/>
            <person name="Yang L."/>
            <person name="Zimmer A.D."/>
            <person name="Zhu Q."/>
            <person name="Mitros T."/>
            <person name="Hellsten U."/>
            <person name="Loque D."/>
            <person name="Otillar R."/>
            <person name="Salamov A."/>
            <person name="Schmutz J."/>
            <person name="Shapiro H."/>
            <person name="Lindquist E."/>
            <person name="Lucas S."/>
            <person name="Rokhsar D."/>
            <person name="Grigoriev I.V."/>
        </authorList>
    </citation>
    <scope>NUCLEOTIDE SEQUENCE [LARGE SCALE GENOMIC DNA]</scope>
</reference>
<comment type="subcellular location">
    <subcellularLocation>
        <location evidence="1">Nucleus</location>
    </subcellularLocation>
</comment>
<keyword evidence="4" id="KW-0805">Transcription regulation</keyword>
<dbReference type="NCBIfam" id="TIGR01557">
    <property type="entry name" value="myb_SHAQKYF"/>
    <property type="match status" value="1"/>
</dbReference>
<keyword evidence="3" id="KW-0221">Differentiation</keyword>
<sequence>MEMPIRLLAPAEPDLSLRISTPPAIRGGGSHHDGTSAFEIWKKSGASSSSSDCSSSNYSPRGEHHHPEAVEASTELSLGRSFFYRAHSGEIDHHHHHHASMHAARSDRNSSIDGLFRIGMRSSSPDGDHYPRQGIDFLSRAPAYGLRFAPVTEITQEHHDPAPAVGNSNSHSGHCQEQQKKIEKMGGSENSQRESIVVSAPSQQRSRIISKLPVKRSARAQRMRWTSNLHAHFVKAVERLGGHERATPKTVLELMNVKELTLAHVKSHLQMYRTVKTTDKATLTEKNMEEMAEEAQSPNSSSSGRDDWSNTRCNTNVRLVGQLEAGELGKHDELSSLGNLVPKRATVAAVQWLGS</sequence>
<dbReference type="PANTHER" id="PTHR31496:SF3">
    <property type="entry name" value="TRANSCRIPTION REPRESSOR KAN1"/>
    <property type="match status" value="1"/>
</dbReference>
<dbReference type="InterPro" id="IPR044847">
    <property type="entry name" value="KAN_fam"/>
</dbReference>
<feature type="region of interest" description="Disordered" evidence="7">
    <location>
        <begin position="45"/>
        <end position="72"/>
    </location>
</feature>
<evidence type="ECO:0000256" key="6">
    <source>
        <dbReference type="ARBA" id="ARBA00023242"/>
    </source>
</evidence>
<keyword evidence="6" id="KW-0539">Nucleus</keyword>
<feature type="compositionally biased region" description="Polar residues" evidence="7">
    <location>
        <begin position="188"/>
        <end position="202"/>
    </location>
</feature>
<dbReference type="OrthoDB" id="551907at2759"/>
<evidence type="ECO:0000256" key="4">
    <source>
        <dbReference type="ARBA" id="ARBA00023015"/>
    </source>
</evidence>
<evidence type="ECO:0000256" key="3">
    <source>
        <dbReference type="ARBA" id="ARBA00022782"/>
    </source>
</evidence>
<feature type="compositionally biased region" description="Low complexity" evidence="7">
    <location>
        <begin position="45"/>
        <end position="59"/>
    </location>
</feature>
<dbReference type="SUPFAM" id="SSF46689">
    <property type="entry name" value="Homeodomain-like"/>
    <property type="match status" value="1"/>
</dbReference>
<dbReference type="KEGG" id="smo:SELMODRAFT_415531"/>
<feature type="region of interest" description="Disordered" evidence="7">
    <location>
        <begin position="161"/>
        <end position="202"/>
    </location>
</feature>
<keyword evidence="2" id="KW-0217">Developmental protein</keyword>
<evidence type="ECO:0000256" key="7">
    <source>
        <dbReference type="SAM" id="MobiDB-lite"/>
    </source>
</evidence>